<comment type="caution">
    <text evidence="1">The sequence shown here is derived from an EMBL/GenBank/DDBJ whole genome shotgun (WGS) entry which is preliminary data.</text>
</comment>
<organism evidence="1 2">
    <name type="scientific">Brachionus plicatilis</name>
    <name type="common">Marine rotifer</name>
    <name type="synonym">Brachionus muelleri</name>
    <dbReference type="NCBI Taxonomy" id="10195"/>
    <lineage>
        <taxon>Eukaryota</taxon>
        <taxon>Metazoa</taxon>
        <taxon>Spiralia</taxon>
        <taxon>Gnathifera</taxon>
        <taxon>Rotifera</taxon>
        <taxon>Eurotatoria</taxon>
        <taxon>Monogononta</taxon>
        <taxon>Pseudotrocha</taxon>
        <taxon>Ploima</taxon>
        <taxon>Brachionidae</taxon>
        <taxon>Brachionus</taxon>
    </lineage>
</organism>
<keyword evidence="2" id="KW-1185">Reference proteome</keyword>
<proteinExistence type="predicted"/>
<accession>A0A3M7RGX2</accession>
<evidence type="ECO:0000313" key="1">
    <source>
        <dbReference type="EMBL" id="RNA22719.1"/>
    </source>
</evidence>
<dbReference type="EMBL" id="REGN01003412">
    <property type="protein sequence ID" value="RNA22719.1"/>
    <property type="molecule type" value="Genomic_DNA"/>
</dbReference>
<gene>
    <name evidence="1" type="ORF">BpHYR1_013403</name>
</gene>
<reference evidence="1 2" key="1">
    <citation type="journal article" date="2018" name="Sci. Rep.">
        <title>Genomic signatures of local adaptation to the degree of environmental predictability in rotifers.</title>
        <authorList>
            <person name="Franch-Gras L."/>
            <person name="Hahn C."/>
            <person name="Garcia-Roger E.M."/>
            <person name="Carmona M.J."/>
            <person name="Serra M."/>
            <person name="Gomez A."/>
        </authorList>
    </citation>
    <scope>NUCLEOTIDE SEQUENCE [LARGE SCALE GENOMIC DNA]</scope>
    <source>
        <strain evidence="1">HYR1</strain>
    </source>
</reference>
<sequence length="62" mass="7640">MIYIFKYCLGDFFLINLYDDETNETFKIYSIVHLKRHFKNQYFVNIFEKYFNDNEPLLISGI</sequence>
<protein>
    <submittedName>
        <fullName evidence="1">Uncharacterized protein</fullName>
    </submittedName>
</protein>
<name>A0A3M7RGX2_BRAPC</name>
<evidence type="ECO:0000313" key="2">
    <source>
        <dbReference type="Proteomes" id="UP000276133"/>
    </source>
</evidence>
<dbReference type="AlphaFoldDB" id="A0A3M7RGX2"/>
<dbReference type="Proteomes" id="UP000276133">
    <property type="component" value="Unassembled WGS sequence"/>
</dbReference>